<sequence length="368" mass="40610">MTVNIVVLGAGVSGLTSTLQLAKDSRNSITVIAKHMPGDYSIDYASPWAGANFQPFSPETDCRWEERSWPEMSRLAANVPEAGIHYQKSHIYRRQKDVESGATSFDSMFIQNPWYRRLFPDFHELEKHELPDGVTSGCEFTGICINTAIYLPWLVGQCRKLGVVFRRGTVNHISDLKNMHHSGKKADIIVNTSGLGALKLGGVEDTDMMPIRGQIVLVENESPSMYNVSGTDDGAEEISYVMTRAAGGGTVLGGTYQKGNWDPNPDPAIAERIIQRAVKLRPDMVGGKGRDAIKVIRSSVGLRPYRKSGVRVEAELTRLSGDDTLLVHNYGHAGWGYQGSYGCAEHVKDLVTKYVQERIAPVEIRSKL</sequence>
<name>A0ACC3YAZ9_COLTU</name>
<keyword evidence="2" id="KW-1185">Reference proteome</keyword>
<evidence type="ECO:0000313" key="1">
    <source>
        <dbReference type="EMBL" id="KAL0929230.1"/>
    </source>
</evidence>
<gene>
    <name evidence="1" type="ORF">CTRU02_215771</name>
</gene>
<organism evidence="1 2">
    <name type="scientific">Colletotrichum truncatum</name>
    <name type="common">Anthracnose fungus</name>
    <name type="synonym">Colletotrichum capsici</name>
    <dbReference type="NCBI Taxonomy" id="5467"/>
    <lineage>
        <taxon>Eukaryota</taxon>
        <taxon>Fungi</taxon>
        <taxon>Dikarya</taxon>
        <taxon>Ascomycota</taxon>
        <taxon>Pezizomycotina</taxon>
        <taxon>Sordariomycetes</taxon>
        <taxon>Hypocreomycetidae</taxon>
        <taxon>Glomerellales</taxon>
        <taxon>Glomerellaceae</taxon>
        <taxon>Colletotrichum</taxon>
        <taxon>Colletotrichum truncatum species complex</taxon>
    </lineage>
</organism>
<dbReference type="Proteomes" id="UP000805649">
    <property type="component" value="Unassembled WGS sequence"/>
</dbReference>
<evidence type="ECO:0000313" key="2">
    <source>
        <dbReference type="Proteomes" id="UP000805649"/>
    </source>
</evidence>
<protein>
    <submittedName>
        <fullName evidence="1">FAD dependent oxidoreductase</fullName>
    </submittedName>
</protein>
<dbReference type="EMBL" id="VUJX02000020">
    <property type="protein sequence ID" value="KAL0929230.1"/>
    <property type="molecule type" value="Genomic_DNA"/>
</dbReference>
<reference evidence="1 2" key="1">
    <citation type="journal article" date="2020" name="Phytopathology">
        <title>Genome Sequence Resources of Colletotrichum truncatum, C. plurivorum, C. musicola, and C. sojae: Four Species Pathogenic to Soybean (Glycine max).</title>
        <authorList>
            <person name="Rogerio F."/>
            <person name="Boufleur T.R."/>
            <person name="Ciampi-Guillardi M."/>
            <person name="Sukno S.A."/>
            <person name="Thon M.R."/>
            <person name="Massola Junior N.S."/>
            <person name="Baroncelli R."/>
        </authorList>
    </citation>
    <scope>NUCLEOTIDE SEQUENCE [LARGE SCALE GENOMIC DNA]</scope>
    <source>
        <strain evidence="1 2">CMES1059</strain>
    </source>
</reference>
<proteinExistence type="predicted"/>
<comment type="caution">
    <text evidence="1">The sequence shown here is derived from an EMBL/GenBank/DDBJ whole genome shotgun (WGS) entry which is preliminary data.</text>
</comment>
<accession>A0ACC3YAZ9</accession>